<dbReference type="GeneID" id="20242634"/>
<name>V4AYA8_LOTGI</name>
<dbReference type="OrthoDB" id="6092025at2759"/>
<gene>
    <name evidence="1" type="ORF">LOTGIDRAFT_174141</name>
</gene>
<dbReference type="CTD" id="20242634"/>
<reference evidence="1 2" key="1">
    <citation type="journal article" date="2013" name="Nature">
        <title>Insights into bilaterian evolution from three spiralian genomes.</title>
        <authorList>
            <person name="Simakov O."/>
            <person name="Marletaz F."/>
            <person name="Cho S.J."/>
            <person name="Edsinger-Gonzales E."/>
            <person name="Havlak P."/>
            <person name="Hellsten U."/>
            <person name="Kuo D.H."/>
            <person name="Larsson T."/>
            <person name="Lv J."/>
            <person name="Arendt D."/>
            <person name="Savage R."/>
            <person name="Osoegawa K."/>
            <person name="de Jong P."/>
            <person name="Grimwood J."/>
            <person name="Chapman J.A."/>
            <person name="Shapiro H."/>
            <person name="Aerts A."/>
            <person name="Otillar R.P."/>
            <person name="Terry A.Y."/>
            <person name="Boore J.L."/>
            <person name="Grigoriev I.V."/>
            <person name="Lindberg D.R."/>
            <person name="Seaver E.C."/>
            <person name="Weisblat D.A."/>
            <person name="Putnam N.H."/>
            <person name="Rokhsar D.S."/>
        </authorList>
    </citation>
    <scope>NUCLEOTIDE SEQUENCE [LARGE SCALE GENOMIC DNA]</scope>
</reference>
<dbReference type="AlphaFoldDB" id="V4AYA8"/>
<evidence type="ECO:0000313" key="1">
    <source>
        <dbReference type="EMBL" id="ESO98606.1"/>
    </source>
</evidence>
<organism evidence="1 2">
    <name type="scientific">Lottia gigantea</name>
    <name type="common">Giant owl limpet</name>
    <dbReference type="NCBI Taxonomy" id="225164"/>
    <lineage>
        <taxon>Eukaryota</taxon>
        <taxon>Metazoa</taxon>
        <taxon>Spiralia</taxon>
        <taxon>Lophotrochozoa</taxon>
        <taxon>Mollusca</taxon>
        <taxon>Gastropoda</taxon>
        <taxon>Patellogastropoda</taxon>
        <taxon>Lottioidea</taxon>
        <taxon>Lottiidae</taxon>
        <taxon>Lottia</taxon>
    </lineage>
</organism>
<dbReference type="KEGG" id="lgi:LOTGIDRAFT_174141"/>
<dbReference type="EMBL" id="KB201236">
    <property type="protein sequence ID" value="ESO98606.1"/>
    <property type="molecule type" value="Genomic_DNA"/>
</dbReference>
<dbReference type="RefSeq" id="XP_009050717.1">
    <property type="nucleotide sequence ID" value="XM_009052469.1"/>
</dbReference>
<protein>
    <recommendedName>
        <fullName evidence="3">Fucolectin tachylectin-4 pentraxin-1 domain-containing protein</fullName>
    </recommendedName>
</protein>
<sequence length="174" mass="19248">MNLDVMLTLCGVLSHSSFIQSIALKKPVNMSSVSNIEGACNGVDGSLNSFILIQSEEQVDWWCVDLGKIYIYQSIVIYSNGNSEIYSMNQISGFELRLGNYGQCSVVSYHGTTLCYEDIEPIGLALYNITSCNHPGVTFSSRFIFISPRSYVVLEELVKNAVAGDHKLNTKILE</sequence>
<evidence type="ECO:0000313" key="2">
    <source>
        <dbReference type="Proteomes" id="UP000030746"/>
    </source>
</evidence>
<dbReference type="HOGENOM" id="CLU_131725_0_0_1"/>
<accession>V4AYA8</accession>
<proteinExistence type="predicted"/>
<keyword evidence="2" id="KW-1185">Reference proteome</keyword>
<dbReference type="InterPro" id="IPR008979">
    <property type="entry name" value="Galactose-bd-like_sf"/>
</dbReference>
<dbReference type="Proteomes" id="UP000030746">
    <property type="component" value="Unassembled WGS sequence"/>
</dbReference>
<evidence type="ECO:0008006" key="3">
    <source>
        <dbReference type="Google" id="ProtNLM"/>
    </source>
</evidence>
<dbReference type="SUPFAM" id="SSF49785">
    <property type="entry name" value="Galactose-binding domain-like"/>
    <property type="match status" value="1"/>
</dbReference>
<dbReference type="Gene3D" id="2.60.120.260">
    <property type="entry name" value="Galactose-binding domain-like"/>
    <property type="match status" value="1"/>
</dbReference>